<evidence type="ECO:0000313" key="1">
    <source>
        <dbReference type="EMBL" id="MBD2503620.1"/>
    </source>
</evidence>
<evidence type="ECO:0000313" key="2">
    <source>
        <dbReference type="Proteomes" id="UP000661112"/>
    </source>
</evidence>
<keyword evidence="2" id="KW-1185">Reference proteome</keyword>
<reference evidence="1 2" key="1">
    <citation type="journal article" date="2020" name="ISME J.">
        <title>Comparative genomics reveals insights into cyanobacterial evolution and habitat adaptation.</title>
        <authorList>
            <person name="Chen M.Y."/>
            <person name="Teng W.K."/>
            <person name="Zhao L."/>
            <person name="Hu C.X."/>
            <person name="Zhou Y.K."/>
            <person name="Han B.P."/>
            <person name="Song L.R."/>
            <person name="Shu W.S."/>
        </authorList>
    </citation>
    <scope>NUCLEOTIDE SEQUENCE [LARGE SCALE GENOMIC DNA]</scope>
    <source>
        <strain evidence="1 2">FACHB-119</strain>
    </source>
</reference>
<comment type="caution">
    <text evidence="1">The sequence shown here is derived from an EMBL/GenBank/DDBJ whole genome shotgun (WGS) entry which is preliminary data.</text>
</comment>
<dbReference type="RefSeq" id="WP_190476541.1">
    <property type="nucleotide sequence ID" value="NZ_JACJSG010000038.1"/>
</dbReference>
<accession>A0ABR8D8T9</accession>
<dbReference type="EMBL" id="JACJSG010000038">
    <property type="protein sequence ID" value="MBD2503620.1"/>
    <property type="molecule type" value="Genomic_DNA"/>
</dbReference>
<dbReference type="Proteomes" id="UP000661112">
    <property type="component" value="Unassembled WGS sequence"/>
</dbReference>
<name>A0ABR8D8T9_9NOST</name>
<gene>
    <name evidence="1" type="ORF">H6G83_23930</name>
</gene>
<sequence>MNADETDFLLHYFNLDTPLQLHSVTCPLLYKNDRPTKKRSPKFIRLGVK</sequence>
<protein>
    <submittedName>
        <fullName evidence="1">Uncharacterized protein</fullName>
    </submittedName>
</protein>
<proteinExistence type="predicted"/>
<organism evidence="1 2">
    <name type="scientific">Anabaena azotica FACHB-119</name>
    <dbReference type="NCBI Taxonomy" id="947527"/>
    <lineage>
        <taxon>Bacteria</taxon>
        <taxon>Bacillati</taxon>
        <taxon>Cyanobacteriota</taxon>
        <taxon>Cyanophyceae</taxon>
        <taxon>Nostocales</taxon>
        <taxon>Nostocaceae</taxon>
        <taxon>Anabaena</taxon>
        <taxon>Anabaena azotica</taxon>
    </lineage>
</organism>